<organism evidence="1 2">
    <name type="scientific">Candidatus Dojkabacteria bacterium</name>
    <dbReference type="NCBI Taxonomy" id="2099670"/>
    <lineage>
        <taxon>Bacteria</taxon>
        <taxon>Candidatus Dojkabacteria</taxon>
    </lineage>
</organism>
<reference evidence="1" key="1">
    <citation type="submission" date="2020-04" db="EMBL/GenBank/DDBJ databases">
        <authorList>
            <person name="Zhang T."/>
        </authorList>
    </citation>
    <scope>NUCLEOTIDE SEQUENCE</scope>
    <source>
        <strain evidence="1">HKST-UBA09</strain>
    </source>
</reference>
<sequence length="274" mass="31429">MNRKAATFGTTVLGSGKTKNNEEVGISFNSKDQFLILSADNFKLTVRYSDESLSSIEELHLIRTIDSLSQEVLKFNDEIFYRRQASEPVLVRRITYYYDNGNISMNGTTASTSDHIEIKYDFESRAFIATKTSNMSMENPKDKTRSNTHVKYEIKARSIFDDMSKIDPRNIATSKLIHRYHSDIDVIEDVSYQEKRIYTYEDSEVKYTLETLSVGDHFIYSLSEQVKGSNPTNLIETHAAKKDKNHITLGSGQTKFILVLKKINDVTYLVKVKK</sequence>
<accession>A0A955LB02</accession>
<name>A0A955LB02_9BACT</name>
<proteinExistence type="predicted"/>
<protein>
    <submittedName>
        <fullName evidence="1">Uncharacterized protein</fullName>
    </submittedName>
</protein>
<evidence type="ECO:0000313" key="1">
    <source>
        <dbReference type="EMBL" id="MCA9386853.1"/>
    </source>
</evidence>
<comment type="caution">
    <text evidence="1">The sequence shown here is derived from an EMBL/GenBank/DDBJ whole genome shotgun (WGS) entry which is preliminary data.</text>
</comment>
<dbReference type="Proteomes" id="UP000714915">
    <property type="component" value="Unassembled WGS sequence"/>
</dbReference>
<reference evidence="1" key="2">
    <citation type="journal article" date="2021" name="Microbiome">
        <title>Successional dynamics and alternative stable states in a saline activated sludge microbial community over 9 years.</title>
        <authorList>
            <person name="Wang Y."/>
            <person name="Ye J."/>
            <person name="Ju F."/>
            <person name="Liu L."/>
            <person name="Boyd J.A."/>
            <person name="Deng Y."/>
            <person name="Parks D.H."/>
            <person name="Jiang X."/>
            <person name="Yin X."/>
            <person name="Woodcroft B.J."/>
            <person name="Tyson G.W."/>
            <person name="Hugenholtz P."/>
            <person name="Polz M.F."/>
            <person name="Zhang T."/>
        </authorList>
    </citation>
    <scope>NUCLEOTIDE SEQUENCE</scope>
    <source>
        <strain evidence="1">HKST-UBA09</strain>
    </source>
</reference>
<evidence type="ECO:0000313" key="2">
    <source>
        <dbReference type="Proteomes" id="UP000714915"/>
    </source>
</evidence>
<dbReference type="EMBL" id="JAGQLF010000020">
    <property type="protein sequence ID" value="MCA9386853.1"/>
    <property type="molecule type" value="Genomic_DNA"/>
</dbReference>
<gene>
    <name evidence="1" type="ORF">KC669_02340</name>
</gene>
<dbReference type="AlphaFoldDB" id="A0A955LB02"/>